<evidence type="ECO:0000256" key="1">
    <source>
        <dbReference type="SAM" id="MobiDB-lite"/>
    </source>
</evidence>
<gene>
    <name evidence="2" type="ORF">HYFRA_00011687</name>
</gene>
<dbReference type="AlphaFoldDB" id="A0A9N9KZZ3"/>
<dbReference type="EMBL" id="CAJVRL010000066">
    <property type="protein sequence ID" value="CAG8955818.1"/>
    <property type="molecule type" value="Genomic_DNA"/>
</dbReference>
<proteinExistence type="predicted"/>
<dbReference type="Proteomes" id="UP000696280">
    <property type="component" value="Unassembled WGS sequence"/>
</dbReference>
<accession>A0A9N9KZZ3</accession>
<keyword evidence="3" id="KW-1185">Reference proteome</keyword>
<reference evidence="2" key="1">
    <citation type="submission" date="2021-07" db="EMBL/GenBank/DDBJ databases">
        <authorList>
            <person name="Durling M."/>
        </authorList>
    </citation>
    <scope>NUCLEOTIDE SEQUENCE</scope>
</reference>
<protein>
    <submittedName>
        <fullName evidence="2">Uncharacterized protein</fullName>
    </submittedName>
</protein>
<comment type="caution">
    <text evidence="2">The sequence shown here is derived from an EMBL/GenBank/DDBJ whole genome shotgun (WGS) entry which is preliminary data.</text>
</comment>
<name>A0A9N9KZZ3_9HELO</name>
<sequence length="67" mass="8010">MPISVEWSIAGTKDERHSPMEAYPNQPEFHERIRRTSDPEKAMKIHRKRLSNRIQEKERKIGKPDLE</sequence>
<feature type="region of interest" description="Disordered" evidence="1">
    <location>
        <begin position="1"/>
        <end position="23"/>
    </location>
</feature>
<evidence type="ECO:0000313" key="3">
    <source>
        <dbReference type="Proteomes" id="UP000696280"/>
    </source>
</evidence>
<dbReference type="OrthoDB" id="10301815at2759"/>
<organism evidence="2 3">
    <name type="scientific">Hymenoscyphus fraxineus</name>
    <dbReference type="NCBI Taxonomy" id="746836"/>
    <lineage>
        <taxon>Eukaryota</taxon>
        <taxon>Fungi</taxon>
        <taxon>Dikarya</taxon>
        <taxon>Ascomycota</taxon>
        <taxon>Pezizomycotina</taxon>
        <taxon>Leotiomycetes</taxon>
        <taxon>Helotiales</taxon>
        <taxon>Helotiaceae</taxon>
        <taxon>Hymenoscyphus</taxon>
    </lineage>
</organism>
<evidence type="ECO:0000313" key="2">
    <source>
        <dbReference type="EMBL" id="CAG8955818.1"/>
    </source>
</evidence>